<dbReference type="InterPro" id="IPR000731">
    <property type="entry name" value="SSD"/>
</dbReference>
<dbReference type="Proteomes" id="UP000008914">
    <property type="component" value="Chromosome"/>
</dbReference>
<evidence type="ECO:0000256" key="2">
    <source>
        <dbReference type="ARBA" id="ARBA00022475"/>
    </source>
</evidence>
<sequence>MSLLLYRLGRTAYRRPWAFIALWLLVLGGIVGLAVANGGGKISSSVTIDGTQSQDVTDRLRAELPDAAGGQGTVVFTVPAGDRLDSGDRAEGIADAARTIGDLPTVADRGQQASSSGASAPDAEPAPAARAGDKGSQPSGIRPLVVGGQPVPGVVVSEDGSVAMLQIQFTEQVQDLPDGTVERVTDLAEAATAGTGVDVLTTESLKPIEAPVGGHEAIGLGIAALVLLITLGSLRAAGLPLLTALTGVGIGLGGAFALSQTITMTTATPVLALMVGLAVGIDYALFIVNRTRRLIVTQGLRAEEAATRSIGTAGSAVLFAGITVVIALTGLSLIGISFLTTMALVAAATVVLAVLVALTLLPALLGVVGERIASAQARARGRSLTVEEHRHLAHRWSGGVVRHRWLAIVGVVAVLGLAAVPVADISLGMPNGSTANLDTDERQAYDAITRGFGEGYNAPLVVVATPDDGSRLGQEDVARLTTGLRDTPDVKAVSLMGADPQGGTAIFTVIPEEGPDAASTADLVDTLRASGPTVTRTEGVALGVTGLTAVNIDISEKLADVMPLYIGIVVALSLVVLLLVFRSVVIPLKATLGFLLSIGATFGVVTAVFQWGWLKDLFGFDTTGPVLSFLPIMVTGILYGLAMDYEMFLVSSMREAHVHGHRGRDAIVHGFDQASRVVVAAAIIMVSVFAGFIFSADPMIKQFGLALAVGILVDAFLVRMTLVPAVMSVLGEAAWWLPRRLSAVLPNLDVEGDQLKRHLRSQPDQTPPAHRPRHVAVATSTQVTGNGHHPEGALSMAFHIPPSRKGLPENRFDFTLDGTTVNDLPLLPYAPLVAVEAFQAGEALEAVLTACDTEGAQEVIRQLDADQFRAFVEAWELASAERVDRLSSPQHVP</sequence>
<feature type="transmembrane region" description="Helical" evidence="7">
    <location>
        <begin position="241"/>
        <end position="258"/>
    </location>
</feature>
<evidence type="ECO:0000313" key="10">
    <source>
        <dbReference type="Proteomes" id="UP000008914"/>
    </source>
</evidence>
<dbReference type="InterPro" id="IPR004869">
    <property type="entry name" value="MMPL_dom"/>
</dbReference>
<comment type="subcellular location">
    <subcellularLocation>
        <location evidence="1">Cell membrane</location>
        <topology evidence="1">Multi-pass membrane protein</topology>
    </subcellularLocation>
</comment>
<feature type="compositionally biased region" description="Low complexity" evidence="6">
    <location>
        <begin position="107"/>
        <end position="130"/>
    </location>
</feature>
<dbReference type="EMBL" id="CP002343">
    <property type="protein sequence ID" value="ADU49952.1"/>
    <property type="molecule type" value="Genomic_DNA"/>
</dbReference>
<dbReference type="HOGENOM" id="CLU_005108_1_1_11"/>
<dbReference type="STRING" id="710696.Intca_3474"/>
<organism evidence="9 10">
    <name type="scientific">Intrasporangium calvum (strain ATCC 23552 / DSM 43043 / JCM 3097 / NBRC 12989 / NCIMB 10167 / NRRL B-3866 / 7 KIP)</name>
    <dbReference type="NCBI Taxonomy" id="710696"/>
    <lineage>
        <taxon>Bacteria</taxon>
        <taxon>Bacillati</taxon>
        <taxon>Actinomycetota</taxon>
        <taxon>Actinomycetes</taxon>
        <taxon>Micrococcales</taxon>
        <taxon>Intrasporangiaceae</taxon>
        <taxon>Intrasporangium</taxon>
    </lineage>
</organism>
<dbReference type="PANTHER" id="PTHR33406">
    <property type="entry name" value="MEMBRANE PROTEIN MJ1562-RELATED"/>
    <property type="match status" value="1"/>
</dbReference>
<feature type="transmembrane region" description="Helical" evidence="7">
    <location>
        <begin position="217"/>
        <end position="234"/>
    </location>
</feature>
<dbReference type="KEGG" id="ica:Intca_3474"/>
<evidence type="ECO:0000259" key="8">
    <source>
        <dbReference type="PROSITE" id="PS50156"/>
    </source>
</evidence>
<feature type="transmembrane region" description="Helical" evidence="7">
    <location>
        <begin position="342"/>
        <end position="368"/>
    </location>
</feature>
<dbReference type="PROSITE" id="PS50156">
    <property type="entry name" value="SSD"/>
    <property type="match status" value="2"/>
</dbReference>
<feature type="region of interest" description="Disordered" evidence="6">
    <location>
        <begin position="100"/>
        <end position="147"/>
    </location>
</feature>
<evidence type="ECO:0000256" key="7">
    <source>
        <dbReference type="SAM" id="Phobius"/>
    </source>
</evidence>
<feature type="domain" description="SSD" evidence="8">
    <location>
        <begin position="234"/>
        <end position="367"/>
    </location>
</feature>
<dbReference type="OrthoDB" id="7051771at2"/>
<evidence type="ECO:0000256" key="3">
    <source>
        <dbReference type="ARBA" id="ARBA00022692"/>
    </source>
</evidence>
<feature type="transmembrane region" description="Helical" evidence="7">
    <location>
        <begin position="405"/>
        <end position="423"/>
    </location>
</feature>
<keyword evidence="2" id="KW-1003">Cell membrane</keyword>
<feature type="transmembrane region" description="Helical" evidence="7">
    <location>
        <begin position="677"/>
        <end position="696"/>
    </location>
</feature>
<gene>
    <name evidence="9" type="ordered locus">Intca_3474</name>
</gene>
<feature type="domain" description="SSD" evidence="8">
    <location>
        <begin position="560"/>
        <end position="729"/>
    </location>
</feature>
<dbReference type="Pfam" id="PF03176">
    <property type="entry name" value="MMPL"/>
    <property type="match status" value="2"/>
</dbReference>
<dbReference type="PANTHER" id="PTHR33406:SF13">
    <property type="entry name" value="MEMBRANE PROTEIN YDFJ"/>
    <property type="match status" value="1"/>
</dbReference>
<evidence type="ECO:0000313" key="9">
    <source>
        <dbReference type="EMBL" id="ADU49952.1"/>
    </source>
</evidence>
<dbReference type="InterPro" id="IPR050545">
    <property type="entry name" value="Mycobact_MmpL"/>
</dbReference>
<dbReference type="eggNOG" id="COG2409">
    <property type="taxonomic scope" value="Bacteria"/>
</dbReference>
<keyword evidence="4 7" id="KW-1133">Transmembrane helix</keyword>
<dbReference type="AlphaFoldDB" id="E6SFZ8"/>
<dbReference type="SUPFAM" id="SSF82866">
    <property type="entry name" value="Multidrug efflux transporter AcrB transmembrane domain"/>
    <property type="match status" value="2"/>
</dbReference>
<accession>E6SFZ8</accession>
<evidence type="ECO:0000256" key="4">
    <source>
        <dbReference type="ARBA" id="ARBA00022989"/>
    </source>
</evidence>
<dbReference type="Gene3D" id="1.20.1640.10">
    <property type="entry name" value="Multidrug efflux transporter AcrB transmembrane domain"/>
    <property type="match status" value="2"/>
</dbReference>
<feature type="transmembrane region" description="Helical" evidence="7">
    <location>
        <begin position="593"/>
        <end position="614"/>
    </location>
</feature>
<name>E6SFZ8_INTC7</name>
<keyword evidence="5 7" id="KW-0472">Membrane</keyword>
<keyword evidence="10" id="KW-1185">Reference proteome</keyword>
<feature type="transmembrane region" description="Helical" evidence="7">
    <location>
        <begin position="702"/>
        <end position="730"/>
    </location>
</feature>
<feature type="transmembrane region" description="Helical" evidence="7">
    <location>
        <begin position="310"/>
        <end position="336"/>
    </location>
</feature>
<reference evidence="9 10" key="1">
    <citation type="journal article" date="2010" name="Stand. Genomic Sci.">
        <title>Complete genome sequence of Intrasporangium calvum type strain (7 KIP).</title>
        <authorList>
            <person name="Del Rio T.G."/>
            <person name="Chertkov O."/>
            <person name="Yasawong M."/>
            <person name="Lucas S."/>
            <person name="Deshpande S."/>
            <person name="Cheng J.F."/>
            <person name="Detter C."/>
            <person name="Tapia R."/>
            <person name="Han C."/>
            <person name="Goodwin L."/>
            <person name="Pitluck S."/>
            <person name="Liolios K."/>
            <person name="Ivanova N."/>
            <person name="Mavromatis K."/>
            <person name="Pati A."/>
            <person name="Chen A."/>
            <person name="Palaniappan K."/>
            <person name="Land M."/>
            <person name="Hauser L."/>
            <person name="Chang Y.J."/>
            <person name="Jeffries C.D."/>
            <person name="Rohde M."/>
            <person name="Pukall R."/>
            <person name="Sikorski J."/>
            <person name="Goker M."/>
            <person name="Woyke T."/>
            <person name="Bristow J."/>
            <person name="Eisen J.A."/>
            <person name="Markowitz V."/>
            <person name="Hugenholtz P."/>
            <person name="Kyrpides N.C."/>
            <person name="Klenk H.P."/>
            <person name="Lapidus A."/>
        </authorList>
    </citation>
    <scope>NUCLEOTIDE SEQUENCE [LARGE SCALE GENOMIC DNA]</scope>
    <source>
        <strain evidence="10">ATCC 23552 / DSM 43043 / JCM 3097 / NBRC 12989 / 7 KIP</strain>
    </source>
</reference>
<feature type="transmembrane region" description="Helical" evidence="7">
    <location>
        <begin position="626"/>
        <end position="645"/>
    </location>
</feature>
<evidence type="ECO:0000256" key="1">
    <source>
        <dbReference type="ARBA" id="ARBA00004651"/>
    </source>
</evidence>
<dbReference type="GO" id="GO:0005886">
    <property type="term" value="C:plasma membrane"/>
    <property type="evidence" value="ECO:0007669"/>
    <property type="project" value="UniProtKB-SubCell"/>
</dbReference>
<feature type="transmembrane region" description="Helical" evidence="7">
    <location>
        <begin position="270"/>
        <end position="289"/>
    </location>
</feature>
<keyword evidence="3 7" id="KW-0812">Transmembrane</keyword>
<protein>
    <submittedName>
        <fullName evidence="9">MmpL domain-containing protein</fullName>
    </submittedName>
</protein>
<evidence type="ECO:0000256" key="5">
    <source>
        <dbReference type="ARBA" id="ARBA00023136"/>
    </source>
</evidence>
<feature type="transmembrane region" description="Helical" evidence="7">
    <location>
        <begin position="562"/>
        <end position="581"/>
    </location>
</feature>
<proteinExistence type="predicted"/>
<evidence type="ECO:0000256" key="6">
    <source>
        <dbReference type="SAM" id="MobiDB-lite"/>
    </source>
</evidence>